<evidence type="ECO:0000256" key="5">
    <source>
        <dbReference type="ARBA" id="ARBA00017721"/>
    </source>
</evidence>
<dbReference type="FunFam" id="3.40.970.10:FF:000002">
    <property type="entry name" value="Ribonuclease H"/>
    <property type="match status" value="1"/>
</dbReference>
<feature type="domain" description="Ribonuclease H1 N-terminal" evidence="11">
    <location>
        <begin position="8"/>
        <end position="42"/>
    </location>
</feature>
<proteinExistence type="inferred from homology"/>
<comment type="function">
    <text evidence="2">Endonuclease that specifically degrades the RNA of RNA-DNA hybrids.</text>
</comment>
<keyword evidence="6" id="KW-0540">Nuclease</keyword>
<dbReference type="Gene3D" id="3.40.970.10">
    <property type="entry name" value="Ribonuclease H1, N-terminal domain"/>
    <property type="match status" value="1"/>
</dbReference>
<evidence type="ECO:0000313" key="12">
    <source>
        <dbReference type="EMBL" id="RIB26388.1"/>
    </source>
</evidence>
<evidence type="ECO:0000256" key="6">
    <source>
        <dbReference type="ARBA" id="ARBA00022722"/>
    </source>
</evidence>
<keyword evidence="9" id="KW-0378">Hydrolase</keyword>
<sequence>MPKTKPGYYAVKIGRQPGIYLTWDECLAQVKGFSGSKYKKFYQPNLLKPSLTAKNHERLKMTKIQTNCESGLMEVLLGMEVSLREQESVCFGVTMILEIYLKDYLETRQIIELRFTQ</sequence>
<keyword evidence="10" id="KW-0460">Magnesium</keyword>
<evidence type="ECO:0000256" key="10">
    <source>
        <dbReference type="ARBA" id="ARBA00022842"/>
    </source>
</evidence>
<dbReference type="OrthoDB" id="128665at2759"/>
<dbReference type="GO" id="GO:0004523">
    <property type="term" value="F:RNA-DNA hybrid ribonuclease activity"/>
    <property type="evidence" value="ECO:0007669"/>
    <property type="project" value="UniProtKB-EC"/>
</dbReference>
<evidence type="ECO:0000256" key="3">
    <source>
        <dbReference type="ARBA" id="ARBA00005300"/>
    </source>
</evidence>
<evidence type="ECO:0000256" key="8">
    <source>
        <dbReference type="ARBA" id="ARBA00022759"/>
    </source>
</evidence>
<name>A0A397VWS1_9GLOM</name>
<comment type="caution">
    <text evidence="12">The sequence shown here is derived from an EMBL/GenBank/DDBJ whole genome shotgun (WGS) entry which is preliminary data.</text>
</comment>
<dbReference type="InterPro" id="IPR011320">
    <property type="entry name" value="RNase_H1_N"/>
</dbReference>
<dbReference type="Proteomes" id="UP000266673">
    <property type="component" value="Unassembled WGS sequence"/>
</dbReference>
<dbReference type="SUPFAM" id="SSF55658">
    <property type="entry name" value="L9 N-domain-like"/>
    <property type="match status" value="1"/>
</dbReference>
<keyword evidence="7" id="KW-0479">Metal-binding</keyword>
<accession>A0A397VWS1</accession>
<keyword evidence="13" id="KW-1185">Reference proteome</keyword>
<reference evidence="12 13" key="1">
    <citation type="submission" date="2018-06" db="EMBL/GenBank/DDBJ databases">
        <title>Comparative genomics reveals the genomic features of Rhizophagus irregularis, R. cerebriforme, R. diaphanum and Gigaspora rosea, and their symbiotic lifestyle signature.</title>
        <authorList>
            <person name="Morin E."/>
            <person name="San Clemente H."/>
            <person name="Chen E.C.H."/>
            <person name="De La Providencia I."/>
            <person name="Hainaut M."/>
            <person name="Kuo A."/>
            <person name="Kohler A."/>
            <person name="Murat C."/>
            <person name="Tang N."/>
            <person name="Roy S."/>
            <person name="Loubradou J."/>
            <person name="Henrissat B."/>
            <person name="Grigoriev I.V."/>
            <person name="Corradi N."/>
            <person name="Roux C."/>
            <person name="Martin F.M."/>
        </authorList>
    </citation>
    <scope>NUCLEOTIDE SEQUENCE [LARGE SCALE GENOMIC DNA]</scope>
    <source>
        <strain evidence="12 13">DAOM 194757</strain>
    </source>
</reference>
<dbReference type="GO" id="GO:0046872">
    <property type="term" value="F:metal ion binding"/>
    <property type="evidence" value="ECO:0007669"/>
    <property type="project" value="UniProtKB-KW"/>
</dbReference>
<dbReference type="InterPro" id="IPR009027">
    <property type="entry name" value="Ribosomal_bL9/RNase_H1_N"/>
</dbReference>
<evidence type="ECO:0000256" key="4">
    <source>
        <dbReference type="ARBA" id="ARBA00012180"/>
    </source>
</evidence>
<comment type="cofactor">
    <cofactor evidence="1">
        <name>Mg(2+)</name>
        <dbReference type="ChEBI" id="CHEBI:18420"/>
    </cofactor>
</comment>
<evidence type="ECO:0000256" key="1">
    <source>
        <dbReference type="ARBA" id="ARBA00001946"/>
    </source>
</evidence>
<evidence type="ECO:0000256" key="2">
    <source>
        <dbReference type="ARBA" id="ARBA00004065"/>
    </source>
</evidence>
<comment type="similarity">
    <text evidence="3">Belongs to the RNase H family.</text>
</comment>
<protein>
    <recommendedName>
        <fullName evidence="5">Ribonuclease H</fullName>
        <ecNumber evidence="4">3.1.26.4</ecNumber>
    </recommendedName>
</protein>
<dbReference type="EC" id="3.1.26.4" evidence="4"/>
<dbReference type="InterPro" id="IPR037056">
    <property type="entry name" value="RNase_H1_N_sf"/>
</dbReference>
<organism evidence="12 13">
    <name type="scientific">Gigaspora rosea</name>
    <dbReference type="NCBI Taxonomy" id="44941"/>
    <lineage>
        <taxon>Eukaryota</taxon>
        <taxon>Fungi</taxon>
        <taxon>Fungi incertae sedis</taxon>
        <taxon>Mucoromycota</taxon>
        <taxon>Glomeromycotina</taxon>
        <taxon>Glomeromycetes</taxon>
        <taxon>Diversisporales</taxon>
        <taxon>Gigasporaceae</taxon>
        <taxon>Gigaspora</taxon>
    </lineage>
</organism>
<evidence type="ECO:0000256" key="9">
    <source>
        <dbReference type="ARBA" id="ARBA00022801"/>
    </source>
</evidence>
<dbReference type="Pfam" id="PF01693">
    <property type="entry name" value="Cauli_VI"/>
    <property type="match status" value="1"/>
</dbReference>
<dbReference type="STRING" id="44941.A0A397VWS1"/>
<evidence type="ECO:0000313" key="13">
    <source>
        <dbReference type="Proteomes" id="UP000266673"/>
    </source>
</evidence>
<evidence type="ECO:0000256" key="7">
    <source>
        <dbReference type="ARBA" id="ARBA00022723"/>
    </source>
</evidence>
<evidence type="ECO:0000259" key="11">
    <source>
        <dbReference type="Pfam" id="PF01693"/>
    </source>
</evidence>
<gene>
    <name evidence="12" type="ORF">C2G38_2064978</name>
</gene>
<dbReference type="EMBL" id="QKWP01000137">
    <property type="protein sequence ID" value="RIB26388.1"/>
    <property type="molecule type" value="Genomic_DNA"/>
</dbReference>
<keyword evidence="8" id="KW-0255">Endonuclease</keyword>
<dbReference type="AlphaFoldDB" id="A0A397VWS1"/>